<dbReference type="InterPro" id="IPR053722">
    <property type="entry name" value="Curli_assembly_CsgC/AgfC"/>
</dbReference>
<reference evidence="1 2" key="1">
    <citation type="submission" date="2015-10" db="EMBL/GenBank/DDBJ databases">
        <title>Draft genome sequence of Salegentibacter salinarum KCTC 12975.</title>
        <authorList>
            <person name="Lin W."/>
            <person name="Zheng Q."/>
        </authorList>
    </citation>
    <scope>NUCLEOTIDE SEQUENCE [LARGE SCALE GENOMIC DNA]</scope>
    <source>
        <strain evidence="1 2">KCTC 12975</strain>
    </source>
</reference>
<proteinExistence type="predicted"/>
<keyword evidence="2" id="KW-1185">Reference proteome</keyword>
<dbReference type="InterPro" id="IPR047726">
    <property type="entry name" value="CsgH_dom"/>
</dbReference>
<dbReference type="Gene3D" id="2.60.40.2420">
    <property type="match status" value="1"/>
</dbReference>
<evidence type="ECO:0000313" key="2">
    <source>
        <dbReference type="Proteomes" id="UP000232673"/>
    </source>
</evidence>
<dbReference type="EMBL" id="LKTS01000012">
    <property type="protein sequence ID" value="PKD19605.1"/>
    <property type="molecule type" value="Genomic_DNA"/>
</dbReference>
<dbReference type="AlphaFoldDB" id="A0A2N0TXX3"/>
<dbReference type="OrthoDB" id="9962843at2"/>
<organism evidence="1 2">
    <name type="scientific">Salegentibacter salinarum</name>
    <dbReference type="NCBI Taxonomy" id="447422"/>
    <lineage>
        <taxon>Bacteria</taxon>
        <taxon>Pseudomonadati</taxon>
        <taxon>Bacteroidota</taxon>
        <taxon>Flavobacteriia</taxon>
        <taxon>Flavobacteriales</taxon>
        <taxon>Flavobacteriaceae</taxon>
        <taxon>Salegentibacter</taxon>
    </lineage>
</organism>
<evidence type="ECO:0008006" key="3">
    <source>
        <dbReference type="Google" id="ProtNLM"/>
    </source>
</evidence>
<comment type="caution">
    <text evidence="1">The sequence shown here is derived from an EMBL/GenBank/DDBJ whole genome shotgun (WGS) entry which is preliminary data.</text>
</comment>
<evidence type="ECO:0000313" key="1">
    <source>
        <dbReference type="EMBL" id="PKD19605.1"/>
    </source>
</evidence>
<protein>
    <recommendedName>
        <fullName evidence="3">Curli assembly protein CsgC</fullName>
    </recommendedName>
</protein>
<dbReference type="NCBIfam" id="NF041112">
    <property type="entry name" value="chap_CsgH_alph"/>
    <property type="match status" value="1"/>
</dbReference>
<dbReference type="Proteomes" id="UP000232673">
    <property type="component" value="Unassembled WGS sequence"/>
</dbReference>
<gene>
    <name evidence="1" type="ORF">APR41_03085</name>
</gene>
<sequence length="133" mass="15143">MKFSMKDYLSIPTIFLMFFCVSTSFSQDHKEQNIEAKIKLDNKDRFLNISGEAINNTSEDYQLRYKLSVVTGGEQHSNSSQNNQSGSFLLPSSDTKILSRTSISQNPGNRAEIHLHIMDKDKVVARDSITFQF</sequence>
<name>A0A2N0TXX3_9FLAO</name>
<accession>A0A2N0TXX3</accession>
<dbReference type="RefSeq" id="WP_101023050.1">
    <property type="nucleotide sequence ID" value="NZ_FUZC01000002.1"/>
</dbReference>